<keyword evidence="2" id="KW-0503">Monooxygenase</keyword>
<dbReference type="PANTHER" id="PTHR43539:SF78">
    <property type="entry name" value="FLAVIN-CONTAINING MONOOXYGENASE"/>
    <property type="match status" value="1"/>
</dbReference>
<dbReference type="InterPro" id="IPR050982">
    <property type="entry name" value="Auxin_biosynth/cation_transpt"/>
</dbReference>
<evidence type="ECO:0000256" key="1">
    <source>
        <dbReference type="ARBA" id="ARBA00023002"/>
    </source>
</evidence>
<dbReference type="PANTHER" id="PTHR43539">
    <property type="entry name" value="FLAVIN-BINDING MONOOXYGENASE-LIKE PROTEIN (AFU_ORTHOLOGUE AFUA_4G09220)"/>
    <property type="match status" value="1"/>
</dbReference>
<dbReference type="Pfam" id="PF13738">
    <property type="entry name" value="Pyr_redox_3"/>
    <property type="match status" value="1"/>
</dbReference>
<dbReference type="Proteomes" id="UP001596087">
    <property type="component" value="Unassembled WGS sequence"/>
</dbReference>
<name>A0ABW0BJN4_9ACTN</name>
<organism evidence="2 3">
    <name type="scientific">Nocardioides taihuensis</name>
    <dbReference type="NCBI Taxonomy" id="1835606"/>
    <lineage>
        <taxon>Bacteria</taxon>
        <taxon>Bacillati</taxon>
        <taxon>Actinomycetota</taxon>
        <taxon>Actinomycetes</taxon>
        <taxon>Propionibacteriales</taxon>
        <taxon>Nocardioidaceae</taxon>
        <taxon>Nocardioides</taxon>
    </lineage>
</organism>
<dbReference type="Gene3D" id="3.50.50.60">
    <property type="entry name" value="FAD/NAD(P)-binding domain"/>
    <property type="match status" value="1"/>
</dbReference>
<dbReference type="InterPro" id="IPR036188">
    <property type="entry name" value="FAD/NAD-bd_sf"/>
</dbReference>
<reference evidence="3" key="1">
    <citation type="journal article" date="2019" name="Int. J. Syst. Evol. Microbiol.">
        <title>The Global Catalogue of Microorganisms (GCM) 10K type strain sequencing project: providing services to taxonomists for standard genome sequencing and annotation.</title>
        <authorList>
            <consortium name="The Broad Institute Genomics Platform"/>
            <consortium name="The Broad Institute Genome Sequencing Center for Infectious Disease"/>
            <person name="Wu L."/>
            <person name="Ma J."/>
        </authorList>
    </citation>
    <scope>NUCLEOTIDE SEQUENCE [LARGE SCALE GENOMIC DNA]</scope>
    <source>
        <strain evidence="3">DFY41</strain>
    </source>
</reference>
<keyword evidence="1 2" id="KW-0560">Oxidoreductase</keyword>
<evidence type="ECO:0000313" key="3">
    <source>
        <dbReference type="Proteomes" id="UP001596087"/>
    </source>
</evidence>
<dbReference type="PRINTS" id="PR00469">
    <property type="entry name" value="PNDRDTASEII"/>
</dbReference>
<dbReference type="EMBL" id="JBHSKD010000012">
    <property type="protein sequence ID" value="MFC5177534.1"/>
    <property type="molecule type" value="Genomic_DNA"/>
</dbReference>
<dbReference type="GO" id="GO:0004497">
    <property type="term" value="F:monooxygenase activity"/>
    <property type="evidence" value="ECO:0007669"/>
    <property type="project" value="UniProtKB-KW"/>
</dbReference>
<accession>A0ABW0BJN4</accession>
<comment type="caution">
    <text evidence="2">The sequence shown here is derived from an EMBL/GenBank/DDBJ whole genome shotgun (WGS) entry which is preliminary data.</text>
</comment>
<dbReference type="SUPFAM" id="SSF51905">
    <property type="entry name" value="FAD/NAD(P)-binding domain"/>
    <property type="match status" value="2"/>
</dbReference>
<proteinExistence type="predicted"/>
<keyword evidence="3" id="KW-1185">Reference proteome</keyword>
<sequence>MNQHDALDVPDDLDAIVIGAGQAGLATAYHLRRRGLRFVVLDAGHEVGGSWRERWDSLRLFTPAEHDGLPGWAFPAPAGSHPTKDEVADYLASYAARFALPVLLEHPVERLERVDGTYVVHTPHGRLRAPQVVVATGPFQVPVVPAIASRLGPDVVSMHSSAYRNPASVPDGPVVVVGDGNSGRQIALELSATRDVTLSAGSPPLELPQRLLGRDLFWWLTRLGVVTRTADSPLARRMRERGDLVIGTPLRRLRRAGVDVRPRVVAATPDAVRFATGGVARPAAVVWATGFRTDHAWIDVPGVVESGRVVHERGRTPAPGLWFVGLPWQHTRGSSLLGFVQHDAAWVASHLTARSTSTITTSTTTREEVPA</sequence>
<protein>
    <submittedName>
        <fullName evidence="2">Flavin-containing monooxygenase</fullName>
        <ecNumber evidence="2">1.14.13.-</ecNumber>
    </submittedName>
</protein>
<dbReference type="EC" id="1.14.13.-" evidence="2"/>
<evidence type="ECO:0000313" key="2">
    <source>
        <dbReference type="EMBL" id="MFC5177534.1"/>
    </source>
</evidence>
<dbReference type="PRINTS" id="PR00368">
    <property type="entry name" value="FADPNR"/>
</dbReference>
<gene>
    <name evidence="2" type="ORF">ACFPGP_12680</name>
</gene>
<dbReference type="RefSeq" id="WP_378590635.1">
    <property type="nucleotide sequence ID" value="NZ_JBHSKD010000012.1"/>
</dbReference>